<dbReference type="GO" id="GO:0016042">
    <property type="term" value="P:lipid catabolic process"/>
    <property type="evidence" value="ECO:0007669"/>
    <property type="project" value="UniProtKB-KW"/>
</dbReference>
<comment type="caution">
    <text evidence="14">The sequence shown here is derived from an EMBL/GenBank/DDBJ whole genome shotgun (WGS) entry which is preliminary data.</text>
</comment>
<dbReference type="Pfam" id="PF02740">
    <property type="entry name" value="Colipase_C"/>
    <property type="match status" value="1"/>
</dbReference>
<dbReference type="InterPro" id="IPR017914">
    <property type="entry name" value="Colipase_C"/>
</dbReference>
<comment type="function">
    <text evidence="1">Enterostatin has a biological activity as a satiety signal.</text>
</comment>
<dbReference type="GO" id="GO:0005576">
    <property type="term" value="C:extracellular region"/>
    <property type="evidence" value="ECO:0007669"/>
    <property type="project" value="UniProtKB-SubCell"/>
</dbReference>
<dbReference type="SMART" id="SM00023">
    <property type="entry name" value="COLIPASE"/>
    <property type="match status" value="1"/>
</dbReference>
<dbReference type="Proteomes" id="UP000812440">
    <property type="component" value="Chromosome 2"/>
</dbReference>
<dbReference type="CDD" id="cd23011">
    <property type="entry name" value="CLPS"/>
    <property type="match status" value="1"/>
</dbReference>
<evidence type="ECO:0000256" key="3">
    <source>
        <dbReference type="ARBA" id="ARBA00004613"/>
    </source>
</evidence>
<keyword evidence="8" id="KW-0442">Lipid degradation</keyword>
<keyword evidence="15" id="KW-1185">Reference proteome</keyword>
<organism evidence="14 15">
    <name type="scientific">Hymenochirus boettgeri</name>
    <name type="common">Congo dwarf clawed frog</name>
    <dbReference type="NCBI Taxonomy" id="247094"/>
    <lineage>
        <taxon>Eukaryota</taxon>
        <taxon>Metazoa</taxon>
        <taxon>Chordata</taxon>
        <taxon>Craniata</taxon>
        <taxon>Vertebrata</taxon>
        <taxon>Euteleostomi</taxon>
        <taxon>Amphibia</taxon>
        <taxon>Batrachia</taxon>
        <taxon>Anura</taxon>
        <taxon>Pipoidea</taxon>
        <taxon>Pipidae</taxon>
        <taxon>Pipinae</taxon>
        <taxon>Hymenochirus</taxon>
    </lineage>
</organism>
<reference evidence="14" key="1">
    <citation type="thesis" date="2020" institute="ProQuest LLC" country="789 East Eisenhower Parkway, Ann Arbor, MI, USA">
        <title>Comparative Genomics and Chromosome Evolution.</title>
        <authorList>
            <person name="Mudd A.B."/>
        </authorList>
    </citation>
    <scope>NUCLEOTIDE SEQUENCE</scope>
    <source>
        <strain evidence="14">Female2</strain>
        <tissue evidence="14">Blood</tissue>
    </source>
</reference>
<evidence type="ECO:0000259" key="12">
    <source>
        <dbReference type="Pfam" id="PF01114"/>
    </source>
</evidence>
<evidence type="ECO:0008006" key="16">
    <source>
        <dbReference type="Google" id="ProtNLM"/>
    </source>
</evidence>
<keyword evidence="10" id="KW-1015">Disulfide bond</keyword>
<feature type="domain" description="Colipase C-terminal" evidence="13">
    <location>
        <begin position="69"/>
        <end position="111"/>
    </location>
</feature>
<evidence type="ECO:0000259" key="13">
    <source>
        <dbReference type="Pfam" id="PF02740"/>
    </source>
</evidence>
<gene>
    <name evidence="14" type="ORF">GDO86_003315</name>
</gene>
<evidence type="ECO:0000256" key="4">
    <source>
        <dbReference type="ARBA" id="ARBA00011263"/>
    </source>
</evidence>
<proteinExistence type="predicted"/>
<comment type="subunit">
    <text evidence="4">Forms a 1:1 stoichiometric complex with pancreatic lipase.</text>
</comment>
<keyword evidence="9" id="KW-0443">Lipid metabolism</keyword>
<dbReference type="InterPro" id="IPR047576">
    <property type="entry name" value="CLPS_chr"/>
</dbReference>
<dbReference type="SUPFAM" id="SSF57190">
    <property type="entry name" value="Colipase-like"/>
    <property type="match status" value="2"/>
</dbReference>
<feature type="signal peptide" evidence="11">
    <location>
        <begin position="1"/>
        <end position="22"/>
    </location>
</feature>
<evidence type="ECO:0000256" key="5">
    <source>
        <dbReference type="ARBA" id="ARBA00022525"/>
    </source>
</evidence>
<dbReference type="AlphaFoldDB" id="A0A8T2K6I8"/>
<evidence type="ECO:0000256" key="7">
    <source>
        <dbReference type="ARBA" id="ARBA00022757"/>
    </source>
</evidence>
<dbReference type="GO" id="GO:0035473">
    <property type="term" value="F:lipase binding"/>
    <property type="evidence" value="ECO:0007669"/>
    <property type="project" value="InterPro"/>
</dbReference>
<evidence type="ECO:0000313" key="15">
    <source>
        <dbReference type="Proteomes" id="UP000812440"/>
    </source>
</evidence>
<dbReference type="GO" id="GO:0007586">
    <property type="term" value="P:digestion"/>
    <property type="evidence" value="ECO:0007669"/>
    <property type="project" value="UniProtKB-KW"/>
</dbReference>
<dbReference type="OrthoDB" id="9826993at2759"/>
<dbReference type="InterPro" id="IPR001981">
    <property type="entry name" value="Colipase"/>
</dbReference>
<evidence type="ECO:0000256" key="1">
    <source>
        <dbReference type="ARBA" id="ARBA00002722"/>
    </source>
</evidence>
<dbReference type="PRINTS" id="PR00128">
    <property type="entry name" value="COLIPASE"/>
</dbReference>
<dbReference type="Gene3D" id="2.10.80.10">
    <property type="entry name" value="Lipase, subunit A"/>
    <property type="match status" value="1"/>
</dbReference>
<evidence type="ECO:0000256" key="10">
    <source>
        <dbReference type="ARBA" id="ARBA00023157"/>
    </source>
</evidence>
<name>A0A8T2K6I8_9PIPI</name>
<evidence type="ECO:0000256" key="2">
    <source>
        <dbReference type="ARBA" id="ARBA00003508"/>
    </source>
</evidence>
<dbReference type="PROSITE" id="PS51342">
    <property type="entry name" value="COLIPASE_2"/>
    <property type="match status" value="1"/>
</dbReference>
<dbReference type="PANTHER" id="PTHR10041">
    <property type="entry name" value="COLIPASE"/>
    <property type="match status" value="1"/>
</dbReference>
<evidence type="ECO:0000313" key="14">
    <source>
        <dbReference type="EMBL" id="KAG8450987.1"/>
    </source>
</evidence>
<evidence type="ECO:0000256" key="8">
    <source>
        <dbReference type="ARBA" id="ARBA00022963"/>
    </source>
</evidence>
<evidence type="ECO:0000256" key="6">
    <source>
        <dbReference type="ARBA" id="ARBA00022729"/>
    </source>
</evidence>
<evidence type="ECO:0000256" key="11">
    <source>
        <dbReference type="SAM" id="SignalP"/>
    </source>
</evidence>
<keyword evidence="7" id="KW-0222">Digestion</keyword>
<dbReference type="EMBL" id="JAACNH010000002">
    <property type="protein sequence ID" value="KAG8450987.1"/>
    <property type="molecule type" value="Genomic_DNA"/>
</dbReference>
<accession>A0A8T2K6I8</accession>
<protein>
    <recommendedName>
        <fullName evidence="16">Colipase</fullName>
    </recommendedName>
</protein>
<sequence length="117" mass="12978">MQPFSKISQFFSLFLLFGLIYAIPSEKGLIINLENGELCLQSIQCKSGCCQRDSGLSLARCTPKAADTHKCSPWHLYGVYYFCPCESGLDCEVDRTIVGTVTNSDFGYCKDPKDTAK</sequence>
<dbReference type="InterPro" id="IPR017913">
    <property type="entry name" value="Colipase_N"/>
</dbReference>
<keyword evidence="5" id="KW-0964">Secreted</keyword>
<keyword evidence="6 11" id="KW-0732">Signal</keyword>
<dbReference type="GO" id="GO:0008047">
    <property type="term" value="F:enzyme activator activity"/>
    <property type="evidence" value="ECO:0007669"/>
    <property type="project" value="InterPro"/>
</dbReference>
<dbReference type="PROSITE" id="PS00121">
    <property type="entry name" value="COLIPASE_1"/>
    <property type="match status" value="1"/>
</dbReference>
<comment type="subcellular location">
    <subcellularLocation>
        <location evidence="3">Secreted</location>
    </subcellularLocation>
</comment>
<feature type="chain" id="PRO_5035808086" description="Colipase" evidence="11">
    <location>
        <begin position="23"/>
        <end position="117"/>
    </location>
</feature>
<dbReference type="InterPro" id="IPR017915">
    <property type="entry name" value="Colipase_CS"/>
</dbReference>
<dbReference type="Pfam" id="PF01114">
    <property type="entry name" value="Colipase"/>
    <property type="match status" value="1"/>
</dbReference>
<comment type="function">
    <text evidence="2">Colipase is a cofactor of pancreatic lipase. It allows the lipase to anchor itself to the lipid-water interface. Without colipase the enzyme is washed off by bile salts, which have an inhibitory effect on the lipase.</text>
</comment>
<dbReference type="PANTHER" id="PTHR10041:SF9">
    <property type="entry name" value="COLIPASE"/>
    <property type="match status" value="1"/>
</dbReference>
<evidence type="ECO:0000256" key="9">
    <source>
        <dbReference type="ARBA" id="ARBA00023098"/>
    </source>
</evidence>
<feature type="domain" description="Colipase N-terminal" evidence="12">
    <location>
        <begin position="27"/>
        <end position="65"/>
    </location>
</feature>